<dbReference type="Gene3D" id="1.10.10.10">
    <property type="entry name" value="Winged helix-like DNA-binding domain superfamily/Winged helix DNA-binding domain"/>
    <property type="match status" value="1"/>
</dbReference>
<organism evidence="7 8">
    <name type="scientific">Clostridium disporicum</name>
    <dbReference type="NCBI Taxonomy" id="84024"/>
    <lineage>
        <taxon>Bacteria</taxon>
        <taxon>Bacillati</taxon>
        <taxon>Bacillota</taxon>
        <taxon>Clostridia</taxon>
        <taxon>Eubacteriales</taxon>
        <taxon>Clostridiaceae</taxon>
        <taxon>Clostridium</taxon>
    </lineage>
</organism>
<evidence type="ECO:0000259" key="6">
    <source>
        <dbReference type="PROSITE" id="PS51000"/>
    </source>
</evidence>
<dbReference type="InterPro" id="IPR001034">
    <property type="entry name" value="DeoR_HTH"/>
</dbReference>
<proteinExistence type="predicted"/>
<dbReference type="Pfam" id="PF00455">
    <property type="entry name" value="DeoRC"/>
    <property type="match status" value="1"/>
</dbReference>
<dbReference type="InterPro" id="IPR036388">
    <property type="entry name" value="WH-like_DNA-bd_sf"/>
</dbReference>
<dbReference type="Pfam" id="PF08220">
    <property type="entry name" value="HTH_DeoR"/>
    <property type="match status" value="1"/>
</dbReference>
<comment type="function">
    <text evidence="5">Repressor of the lactose catabolism operon. Galactose-6-phosphate is the inducer.</text>
</comment>
<sequence length="254" mass="28371">MFAEERLDQILNILNSEGKIKVKNLSQHFNVTEDCIRKDLKHLENLGHLKRTYGGAIKVRQSTTQYDTIERSKTDVSIKSKIAEKAFNLIKDRETIFLDLSTINMLIAKLLSQSNKRVTVVTNMLDIINILSSTENNVTVIATGGLLNKSLNGFAGATAISFIEKYKFDISFIGSCGIDVFDKSITTFEIEDGLTKTAIIKSSKKAFLVMQQTKFNTDGNFKFSNIESINGIITDSLPSIDIVDILHENNIIIL</sequence>
<protein>
    <recommendedName>
        <fullName evidence="1">Lactose phosphotransferase system repressor</fullName>
    </recommendedName>
</protein>
<dbReference type="PANTHER" id="PTHR30363">
    <property type="entry name" value="HTH-TYPE TRANSCRIPTIONAL REGULATOR SRLR-RELATED"/>
    <property type="match status" value="1"/>
</dbReference>
<dbReference type="InterPro" id="IPR036390">
    <property type="entry name" value="WH_DNA-bd_sf"/>
</dbReference>
<dbReference type="SUPFAM" id="SSF46785">
    <property type="entry name" value="Winged helix' DNA-binding domain"/>
    <property type="match status" value="1"/>
</dbReference>
<evidence type="ECO:0000256" key="2">
    <source>
        <dbReference type="ARBA" id="ARBA00022491"/>
    </source>
</evidence>
<dbReference type="SMART" id="SM00420">
    <property type="entry name" value="HTH_DEOR"/>
    <property type="match status" value="1"/>
</dbReference>
<dbReference type="AlphaFoldDB" id="A0A174E2Q5"/>
<name>A0A174E2Q5_9CLOT</name>
<feature type="domain" description="HTH deoR-type" evidence="6">
    <location>
        <begin position="3"/>
        <end position="58"/>
    </location>
</feature>
<dbReference type="PROSITE" id="PS51000">
    <property type="entry name" value="HTH_DEOR_2"/>
    <property type="match status" value="1"/>
</dbReference>
<dbReference type="InterPro" id="IPR014036">
    <property type="entry name" value="DeoR-like_C"/>
</dbReference>
<dbReference type="Proteomes" id="UP000095594">
    <property type="component" value="Unassembled WGS sequence"/>
</dbReference>
<dbReference type="RefSeq" id="WP_055264981.1">
    <property type="nucleotide sequence ID" value="NZ_CABIXQ010000007.1"/>
</dbReference>
<evidence type="ECO:0000313" key="8">
    <source>
        <dbReference type="Proteomes" id="UP000095594"/>
    </source>
</evidence>
<reference evidence="7 8" key="1">
    <citation type="submission" date="2015-09" db="EMBL/GenBank/DDBJ databases">
        <authorList>
            <consortium name="Pathogen Informatics"/>
        </authorList>
    </citation>
    <scope>NUCLEOTIDE SEQUENCE [LARGE SCALE GENOMIC DNA]</scope>
    <source>
        <strain evidence="7 8">2789STDY5834856</strain>
    </source>
</reference>
<evidence type="ECO:0000313" key="7">
    <source>
        <dbReference type="EMBL" id="CUO32061.1"/>
    </source>
</evidence>
<dbReference type="OrthoDB" id="9797223at2"/>
<dbReference type="EMBL" id="CYZX01000007">
    <property type="protein sequence ID" value="CUO32061.1"/>
    <property type="molecule type" value="Genomic_DNA"/>
</dbReference>
<dbReference type="InterPro" id="IPR037171">
    <property type="entry name" value="NagB/RpiA_transferase-like"/>
</dbReference>
<dbReference type="PRINTS" id="PR00037">
    <property type="entry name" value="HTHLACR"/>
</dbReference>
<evidence type="ECO:0000256" key="3">
    <source>
        <dbReference type="ARBA" id="ARBA00023015"/>
    </source>
</evidence>
<dbReference type="SMART" id="SM01134">
    <property type="entry name" value="DeoRC"/>
    <property type="match status" value="1"/>
</dbReference>
<keyword evidence="3" id="KW-0805">Transcription regulation</keyword>
<evidence type="ECO:0000256" key="4">
    <source>
        <dbReference type="ARBA" id="ARBA00023163"/>
    </source>
</evidence>
<evidence type="ECO:0000256" key="1">
    <source>
        <dbReference type="ARBA" id="ARBA00021390"/>
    </source>
</evidence>
<dbReference type="GO" id="GO:0003700">
    <property type="term" value="F:DNA-binding transcription factor activity"/>
    <property type="evidence" value="ECO:0007669"/>
    <property type="project" value="InterPro"/>
</dbReference>
<dbReference type="PANTHER" id="PTHR30363:SF4">
    <property type="entry name" value="GLYCEROL-3-PHOSPHATE REGULON REPRESSOR"/>
    <property type="match status" value="1"/>
</dbReference>
<gene>
    <name evidence="7" type="primary">glpR_1</name>
    <name evidence="7" type="ORF">ERS852471_01358</name>
</gene>
<evidence type="ECO:0000256" key="5">
    <source>
        <dbReference type="ARBA" id="ARBA00024937"/>
    </source>
</evidence>
<dbReference type="InterPro" id="IPR050313">
    <property type="entry name" value="Carb_Metab_HTH_regulators"/>
</dbReference>
<dbReference type="SUPFAM" id="SSF100950">
    <property type="entry name" value="NagB/RpiA/CoA transferase-like"/>
    <property type="match status" value="1"/>
</dbReference>
<keyword evidence="2" id="KW-0678">Repressor</keyword>
<keyword evidence="4" id="KW-0804">Transcription</keyword>
<accession>A0A174E2Q5</accession>